<dbReference type="Gene3D" id="2.30.29.30">
    <property type="entry name" value="Pleckstrin-homology domain (PH domain)/Phosphotyrosine-binding domain (PTB)"/>
    <property type="match status" value="1"/>
</dbReference>
<reference evidence="2 3" key="2">
    <citation type="submission" date="2018-11" db="EMBL/GenBank/DDBJ databases">
        <authorList>
            <consortium name="Pathogen Informatics"/>
        </authorList>
    </citation>
    <scope>NUCLEOTIDE SEQUENCE [LARGE SCALE GENOMIC DNA]</scope>
</reference>
<feature type="domain" description="PH" evidence="1">
    <location>
        <begin position="1"/>
        <end position="94"/>
    </location>
</feature>
<dbReference type="STRING" id="42155.A0A0R3QA86"/>
<protein>
    <submittedName>
        <fullName evidence="4">PH domain-containing protein</fullName>
    </submittedName>
</protein>
<dbReference type="FunFam" id="2.30.29.30:FF:000024">
    <property type="entry name" value="Spectrin beta chain"/>
    <property type="match status" value="1"/>
</dbReference>
<dbReference type="InterPro" id="IPR001605">
    <property type="entry name" value="PH_dom-spectrin-type"/>
</dbReference>
<dbReference type="SUPFAM" id="SSF50729">
    <property type="entry name" value="PH domain-like"/>
    <property type="match status" value="1"/>
</dbReference>
<dbReference type="Pfam" id="PF00169">
    <property type="entry name" value="PH"/>
    <property type="match status" value="1"/>
</dbReference>
<name>A0A0R3QA86_9BILA</name>
<gene>
    <name evidence="2" type="ORF">BTMF_LOCUS2571</name>
</gene>
<evidence type="ECO:0000313" key="4">
    <source>
        <dbReference type="WBParaSite" id="BTMF_0000325201-mRNA-1"/>
    </source>
</evidence>
<dbReference type="PRINTS" id="PR00683">
    <property type="entry name" value="SPECTRINPH"/>
</dbReference>
<dbReference type="PANTHER" id="PTHR37283">
    <property type="entry name" value="PH DOMAIN-CONTAINING PROTEIN YHR131C"/>
    <property type="match status" value="1"/>
</dbReference>
<dbReference type="InterPro" id="IPR011993">
    <property type="entry name" value="PH-like_dom_sf"/>
</dbReference>
<keyword evidence="3" id="KW-1185">Reference proteome</keyword>
<dbReference type="SMART" id="SM00233">
    <property type="entry name" value="PH"/>
    <property type="match status" value="1"/>
</dbReference>
<dbReference type="WBParaSite" id="BTMF_0000325201-mRNA-1">
    <property type="protein sequence ID" value="BTMF_0000325201-mRNA-1"/>
    <property type="gene ID" value="BTMF_0000325201"/>
</dbReference>
<dbReference type="AlphaFoldDB" id="A0A0R3QA86"/>
<dbReference type="CDD" id="cd10571">
    <property type="entry name" value="PH_beta_spectrin"/>
    <property type="match status" value="1"/>
</dbReference>
<dbReference type="PROSITE" id="PS50003">
    <property type="entry name" value="PH_DOMAIN"/>
    <property type="match status" value="1"/>
</dbReference>
<dbReference type="Proteomes" id="UP000280834">
    <property type="component" value="Unassembled WGS sequence"/>
</dbReference>
<sequence>GGGKKATIRTWKRYYTILCGQLLCFFKDEDSFLENSAASAPVNILNAECDACPEYMKKKNTFRLKIQDGSEYLFSCNDDDKMLEWVLKIRFHANLAPAQQLRSFDKGESPPMYSPPPRPGEILRRHTTDLVSSLEVNAFSSVPYEPRTYEKSSTITGNHYDEEEVTLELQNQLFKTATATLISIERENGFGNLVSADFLNFKMLIA</sequence>
<dbReference type="GO" id="GO:0005543">
    <property type="term" value="F:phospholipid binding"/>
    <property type="evidence" value="ECO:0007669"/>
    <property type="project" value="InterPro"/>
</dbReference>
<reference evidence="4" key="1">
    <citation type="submission" date="2017-02" db="UniProtKB">
        <authorList>
            <consortium name="WormBaseParasite"/>
        </authorList>
    </citation>
    <scope>IDENTIFICATION</scope>
</reference>
<evidence type="ECO:0000259" key="1">
    <source>
        <dbReference type="PROSITE" id="PS50003"/>
    </source>
</evidence>
<organism evidence="4">
    <name type="scientific">Brugia timori</name>
    <dbReference type="NCBI Taxonomy" id="42155"/>
    <lineage>
        <taxon>Eukaryota</taxon>
        <taxon>Metazoa</taxon>
        <taxon>Ecdysozoa</taxon>
        <taxon>Nematoda</taxon>
        <taxon>Chromadorea</taxon>
        <taxon>Rhabditida</taxon>
        <taxon>Spirurina</taxon>
        <taxon>Spiruromorpha</taxon>
        <taxon>Filarioidea</taxon>
        <taxon>Onchocercidae</taxon>
        <taxon>Brugia</taxon>
    </lineage>
</organism>
<evidence type="ECO:0000313" key="2">
    <source>
        <dbReference type="EMBL" id="VDO12863.1"/>
    </source>
</evidence>
<evidence type="ECO:0000313" key="3">
    <source>
        <dbReference type="Proteomes" id="UP000280834"/>
    </source>
</evidence>
<dbReference type="EMBL" id="UZAG01002149">
    <property type="protein sequence ID" value="VDO12863.1"/>
    <property type="molecule type" value="Genomic_DNA"/>
</dbReference>
<dbReference type="PANTHER" id="PTHR37283:SF1">
    <property type="entry name" value="PH DOMAIN-CONTAINING PROTEIN YHR131C"/>
    <property type="match status" value="1"/>
</dbReference>
<dbReference type="InterPro" id="IPR001849">
    <property type="entry name" value="PH_domain"/>
</dbReference>
<proteinExistence type="predicted"/>
<accession>A0A0R3QA86</accession>